<dbReference type="SMART" id="SM01374">
    <property type="entry name" value="Ribosomal_L14"/>
    <property type="match status" value="1"/>
</dbReference>
<evidence type="ECO:0000256" key="2">
    <source>
        <dbReference type="ARBA" id="ARBA00022884"/>
    </source>
</evidence>
<dbReference type="NCBIfam" id="TIGR01067">
    <property type="entry name" value="rplN_bact"/>
    <property type="match status" value="1"/>
</dbReference>
<accession>A0A3B1B1K6</accession>
<evidence type="ECO:0000256" key="4">
    <source>
        <dbReference type="ARBA" id="ARBA00023274"/>
    </source>
</evidence>
<sequence length="122" mass="13486">MIQMQTTLEVADNSGARRVQCIKVLGGSKRRYARIGDVIKVSVKEAIPRGKAKKGEVFNAVVVRTRKGVRRPNGSVIRFDTNAAVLLNAQLQPIGTRIFGPVTRELRTENFMKIISLAPEVL</sequence>
<dbReference type="FunFam" id="2.40.150.20:FF:000001">
    <property type="entry name" value="50S ribosomal protein L14"/>
    <property type="match status" value="1"/>
</dbReference>
<dbReference type="GO" id="GO:0070180">
    <property type="term" value="F:large ribosomal subunit rRNA binding"/>
    <property type="evidence" value="ECO:0007669"/>
    <property type="project" value="TreeGrafter"/>
</dbReference>
<organism evidence="5">
    <name type="scientific">hydrothermal vent metagenome</name>
    <dbReference type="NCBI Taxonomy" id="652676"/>
    <lineage>
        <taxon>unclassified sequences</taxon>
        <taxon>metagenomes</taxon>
        <taxon>ecological metagenomes</taxon>
    </lineage>
</organism>
<reference evidence="5" key="1">
    <citation type="submission" date="2018-06" db="EMBL/GenBank/DDBJ databases">
        <authorList>
            <person name="Zhirakovskaya E."/>
        </authorList>
    </citation>
    <scope>NUCLEOTIDE SEQUENCE</scope>
</reference>
<dbReference type="EMBL" id="UOFY01000001">
    <property type="protein sequence ID" value="VAX05338.1"/>
    <property type="molecule type" value="Genomic_DNA"/>
</dbReference>
<keyword evidence="4" id="KW-0687">Ribonucleoprotein</keyword>
<dbReference type="PANTHER" id="PTHR11761">
    <property type="entry name" value="50S/60S RIBOSOMAL PROTEIN L14/L23"/>
    <property type="match status" value="1"/>
</dbReference>
<gene>
    <name evidence="5" type="ORF">MNBD_GAMMA25-1186</name>
</gene>
<dbReference type="SUPFAM" id="SSF50193">
    <property type="entry name" value="Ribosomal protein L14"/>
    <property type="match status" value="1"/>
</dbReference>
<keyword evidence="1" id="KW-0699">rRNA-binding</keyword>
<dbReference type="InterPro" id="IPR000218">
    <property type="entry name" value="Ribosomal_uL14"/>
</dbReference>
<dbReference type="PROSITE" id="PS00049">
    <property type="entry name" value="RIBOSOMAL_L14"/>
    <property type="match status" value="1"/>
</dbReference>
<keyword evidence="3 5" id="KW-0689">Ribosomal protein</keyword>
<dbReference type="GO" id="GO:0003735">
    <property type="term" value="F:structural constituent of ribosome"/>
    <property type="evidence" value="ECO:0007669"/>
    <property type="project" value="InterPro"/>
</dbReference>
<dbReference type="GO" id="GO:0006412">
    <property type="term" value="P:translation"/>
    <property type="evidence" value="ECO:0007669"/>
    <property type="project" value="InterPro"/>
</dbReference>
<dbReference type="HAMAP" id="MF_01367">
    <property type="entry name" value="Ribosomal_uL14"/>
    <property type="match status" value="1"/>
</dbReference>
<evidence type="ECO:0000256" key="1">
    <source>
        <dbReference type="ARBA" id="ARBA00022730"/>
    </source>
</evidence>
<dbReference type="Pfam" id="PF00238">
    <property type="entry name" value="Ribosomal_L14"/>
    <property type="match status" value="1"/>
</dbReference>
<protein>
    <submittedName>
        <fullName evidence="5">LSU ribosomal protein L14p (L23e)</fullName>
    </submittedName>
</protein>
<dbReference type="InterPro" id="IPR036853">
    <property type="entry name" value="Ribosomal_uL14_sf"/>
</dbReference>
<dbReference type="Gene3D" id="2.40.150.20">
    <property type="entry name" value="Ribosomal protein L14"/>
    <property type="match status" value="1"/>
</dbReference>
<proteinExistence type="inferred from homology"/>
<evidence type="ECO:0000256" key="3">
    <source>
        <dbReference type="ARBA" id="ARBA00022980"/>
    </source>
</evidence>
<dbReference type="PANTHER" id="PTHR11761:SF3">
    <property type="entry name" value="LARGE RIBOSOMAL SUBUNIT PROTEIN UL14M"/>
    <property type="match status" value="1"/>
</dbReference>
<dbReference type="InterPro" id="IPR019972">
    <property type="entry name" value="Ribosomal_uL14_CS"/>
</dbReference>
<keyword evidence="2" id="KW-0694">RNA-binding</keyword>
<dbReference type="AlphaFoldDB" id="A0A3B1B1K6"/>
<dbReference type="GO" id="GO:0022625">
    <property type="term" value="C:cytosolic large ribosomal subunit"/>
    <property type="evidence" value="ECO:0007669"/>
    <property type="project" value="TreeGrafter"/>
</dbReference>
<evidence type="ECO:0000313" key="5">
    <source>
        <dbReference type="EMBL" id="VAX05338.1"/>
    </source>
</evidence>
<name>A0A3B1B1K6_9ZZZZ</name>
<dbReference type="InterPro" id="IPR005745">
    <property type="entry name" value="Ribosomal_uL14_bac-type"/>
</dbReference>
<dbReference type="CDD" id="cd00337">
    <property type="entry name" value="Ribosomal_uL14"/>
    <property type="match status" value="1"/>
</dbReference>